<comment type="caution">
    <text evidence="1">The sequence shown here is derived from an EMBL/GenBank/DDBJ whole genome shotgun (WGS) entry which is preliminary data.</text>
</comment>
<dbReference type="EMBL" id="BGZK01001330">
    <property type="protein sequence ID" value="GBP77424.1"/>
    <property type="molecule type" value="Genomic_DNA"/>
</dbReference>
<evidence type="ECO:0000313" key="1">
    <source>
        <dbReference type="EMBL" id="GBP77424.1"/>
    </source>
</evidence>
<name>A0A4C1YRA7_EUMVA</name>
<keyword evidence="2" id="KW-1185">Reference proteome</keyword>
<protein>
    <submittedName>
        <fullName evidence="1">Uncharacterized protein</fullName>
    </submittedName>
</protein>
<sequence>MTPAAAPSMRRRPRATSPLVTVKRDRRLFRPGVTSLEPPLTRDIRYDALRAVCARGVSWTQLQGGRLSAALAPLIDCARAPRAAPASLYYAP</sequence>
<organism evidence="1 2">
    <name type="scientific">Eumeta variegata</name>
    <name type="common">Bagworm moth</name>
    <name type="synonym">Eumeta japonica</name>
    <dbReference type="NCBI Taxonomy" id="151549"/>
    <lineage>
        <taxon>Eukaryota</taxon>
        <taxon>Metazoa</taxon>
        <taxon>Ecdysozoa</taxon>
        <taxon>Arthropoda</taxon>
        <taxon>Hexapoda</taxon>
        <taxon>Insecta</taxon>
        <taxon>Pterygota</taxon>
        <taxon>Neoptera</taxon>
        <taxon>Endopterygota</taxon>
        <taxon>Lepidoptera</taxon>
        <taxon>Glossata</taxon>
        <taxon>Ditrysia</taxon>
        <taxon>Tineoidea</taxon>
        <taxon>Psychidae</taxon>
        <taxon>Oiketicinae</taxon>
        <taxon>Eumeta</taxon>
    </lineage>
</organism>
<dbReference type="AlphaFoldDB" id="A0A4C1YRA7"/>
<gene>
    <name evidence="1" type="ORF">EVAR_24141_1</name>
</gene>
<reference evidence="1 2" key="1">
    <citation type="journal article" date="2019" name="Commun. Biol.">
        <title>The bagworm genome reveals a unique fibroin gene that provides high tensile strength.</title>
        <authorList>
            <person name="Kono N."/>
            <person name="Nakamura H."/>
            <person name="Ohtoshi R."/>
            <person name="Tomita M."/>
            <person name="Numata K."/>
            <person name="Arakawa K."/>
        </authorList>
    </citation>
    <scope>NUCLEOTIDE SEQUENCE [LARGE SCALE GENOMIC DNA]</scope>
</reference>
<evidence type="ECO:0000313" key="2">
    <source>
        <dbReference type="Proteomes" id="UP000299102"/>
    </source>
</evidence>
<proteinExistence type="predicted"/>
<accession>A0A4C1YRA7</accession>
<dbReference type="Proteomes" id="UP000299102">
    <property type="component" value="Unassembled WGS sequence"/>
</dbReference>